<proteinExistence type="predicted"/>
<keyword evidence="1" id="KW-0812">Transmembrane</keyword>
<evidence type="ECO:0000313" key="3">
    <source>
        <dbReference type="Proteomes" id="UP001501556"/>
    </source>
</evidence>
<sequence>MGKFYWLRQLGGWLQRQPALLAMGVIGVVYCIYLPTTTYVGLYHDSWGYWDFAEKYFATGQFEFLSYFNILRGYLFPLLLSPFTQLAVAAKMLPIEMTRYLGALTAAVVFGWTGPALWQAVQGGPAVSLGRRLLFAGLGFALWRDYFNFSLTDFPALFALAVALIALLRGRGVVSGAVAGIALAAAVNIRPVYLAALPAVGLLALLPPLGRARWWGLVRGGALVLGAAVVLLPQAYTNSVHVNVRSPLVLTTMPGQPSLFLQQLEWGLRTQKYETNAGGDYKHEGMFFMDERGKAMWEATGLKEFSTAGQYMQLCLSQPWRSMGVWLRHLFNALDVQYPTPYIQAVFVPTWPLAWLNYSLIFGGLLVLLLRPWQRPTASWIRPALVLLALLLPCLVVLLTAIECRFLLPLHLLLSAAIAFGATPLRWWRAASTKARTLVVAGYIATVMSGFSASASAQKHLYQAPRDIFQDVRLPGWLTPAEAPQPW</sequence>
<keyword evidence="1" id="KW-1133">Transmembrane helix</keyword>
<dbReference type="EMBL" id="BAABDI010000019">
    <property type="protein sequence ID" value="GAA3980832.1"/>
    <property type="molecule type" value="Genomic_DNA"/>
</dbReference>
<feature type="transmembrane region" description="Helical" evidence="1">
    <location>
        <begin position="64"/>
        <end position="88"/>
    </location>
</feature>
<dbReference type="RefSeq" id="WP_345125310.1">
    <property type="nucleotide sequence ID" value="NZ_BAABDI010000019.1"/>
</dbReference>
<organism evidence="2 3">
    <name type="scientific">Hymenobacter antarcticus</name>
    <dbReference type="NCBI Taxonomy" id="486270"/>
    <lineage>
        <taxon>Bacteria</taxon>
        <taxon>Pseudomonadati</taxon>
        <taxon>Bacteroidota</taxon>
        <taxon>Cytophagia</taxon>
        <taxon>Cytophagales</taxon>
        <taxon>Hymenobacteraceae</taxon>
        <taxon>Hymenobacter</taxon>
    </lineage>
</organism>
<comment type="caution">
    <text evidence="2">The sequence shown here is derived from an EMBL/GenBank/DDBJ whole genome shotgun (WGS) entry which is preliminary data.</text>
</comment>
<feature type="transmembrane region" description="Helical" evidence="1">
    <location>
        <begin position="155"/>
        <end position="186"/>
    </location>
</feature>
<feature type="transmembrane region" description="Helical" evidence="1">
    <location>
        <begin position="385"/>
        <end position="402"/>
    </location>
</feature>
<feature type="transmembrane region" description="Helical" evidence="1">
    <location>
        <begin position="408"/>
        <end position="428"/>
    </location>
</feature>
<feature type="transmembrane region" description="Helical" evidence="1">
    <location>
        <begin position="20"/>
        <end position="44"/>
    </location>
</feature>
<protein>
    <recommendedName>
        <fullName evidence="4">Dolichyl-phosphate-mannose-protein mannosyltransferase</fullName>
    </recommendedName>
</protein>
<evidence type="ECO:0008006" key="4">
    <source>
        <dbReference type="Google" id="ProtNLM"/>
    </source>
</evidence>
<dbReference type="Proteomes" id="UP001501556">
    <property type="component" value="Unassembled WGS sequence"/>
</dbReference>
<feature type="transmembrane region" description="Helical" evidence="1">
    <location>
        <begin position="217"/>
        <end position="236"/>
    </location>
</feature>
<evidence type="ECO:0000256" key="1">
    <source>
        <dbReference type="SAM" id="Phobius"/>
    </source>
</evidence>
<reference evidence="3" key="1">
    <citation type="journal article" date="2019" name="Int. J. Syst. Evol. Microbiol.">
        <title>The Global Catalogue of Microorganisms (GCM) 10K type strain sequencing project: providing services to taxonomists for standard genome sequencing and annotation.</title>
        <authorList>
            <consortium name="The Broad Institute Genomics Platform"/>
            <consortium name="The Broad Institute Genome Sequencing Center for Infectious Disease"/>
            <person name="Wu L."/>
            <person name="Ma J."/>
        </authorList>
    </citation>
    <scope>NUCLEOTIDE SEQUENCE [LARGE SCALE GENOMIC DNA]</scope>
    <source>
        <strain evidence="3">JCM 17217</strain>
    </source>
</reference>
<gene>
    <name evidence="2" type="ORF">GCM10022407_27630</name>
</gene>
<accession>A0ABP7QEN6</accession>
<evidence type="ECO:0000313" key="2">
    <source>
        <dbReference type="EMBL" id="GAA3980832.1"/>
    </source>
</evidence>
<keyword evidence="3" id="KW-1185">Reference proteome</keyword>
<name>A0ABP7QEN6_9BACT</name>
<feature type="transmembrane region" description="Helical" evidence="1">
    <location>
        <begin position="355"/>
        <end position="373"/>
    </location>
</feature>
<keyword evidence="1" id="KW-0472">Membrane</keyword>
<feature type="transmembrane region" description="Helical" evidence="1">
    <location>
        <begin position="100"/>
        <end position="118"/>
    </location>
</feature>